<dbReference type="AlphaFoldDB" id="A0A388T8J6"/>
<dbReference type="Pfam" id="PF08843">
    <property type="entry name" value="AbiEii"/>
    <property type="match status" value="1"/>
</dbReference>
<dbReference type="InterPro" id="IPR014942">
    <property type="entry name" value="AbiEii"/>
</dbReference>
<dbReference type="Proteomes" id="UP000269352">
    <property type="component" value="Unassembled WGS sequence"/>
</dbReference>
<dbReference type="EMBL" id="BGZN01000004">
    <property type="protein sequence ID" value="GBR72941.1"/>
    <property type="molecule type" value="Genomic_DNA"/>
</dbReference>
<reference evidence="1 2" key="1">
    <citation type="journal article" date="2019" name="ISME J.">
        <title>Genome analyses of uncultured TG2/ZB3 bacteria in 'Margulisbacteria' specifically attached to ectosymbiotic spirochetes of protists in the termite gut.</title>
        <authorList>
            <person name="Utami Y.D."/>
            <person name="Kuwahara H."/>
            <person name="Igai K."/>
            <person name="Murakami T."/>
            <person name="Sugaya K."/>
            <person name="Morikawa T."/>
            <person name="Nagura Y."/>
            <person name="Yuki M."/>
            <person name="Deevong P."/>
            <person name="Inoue T."/>
            <person name="Kihara K."/>
            <person name="Lo N."/>
            <person name="Yamada A."/>
            <person name="Ohkuma M."/>
            <person name="Hongoh Y."/>
        </authorList>
    </citation>
    <scope>NUCLEOTIDE SEQUENCE [LARGE SCALE GENOMIC DNA]</scope>
    <source>
        <strain evidence="1">NkOx7-01</strain>
    </source>
</reference>
<evidence type="ECO:0000313" key="1">
    <source>
        <dbReference type="EMBL" id="GBR72941.1"/>
    </source>
</evidence>
<sequence>MKCLSYLELYAGKLNAMLDRQHPKDIFDMRIYLQKNKNLDSLMDVFIAYLAQGNRPFSEILEPNLLNIKDIFVNSFVGMTEEISLEELLAVRISVINRVKKSLTAKHKDFLLSLMHNQPDWSLLPFPNLQNLPALNWKLQNIAKMSAAKDTAEIKKLEKNIENNPRA</sequence>
<name>A0A388T8J6_TERA1</name>
<gene>
    <name evidence="1" type="ORF">NO1_0397</name>
</gene>
<keyword evidence="2" id="KW-1185">Reference proteome</keyword>
<organism evidence="1 2">
    <name type="scientific">Termititenax aidoneus</name>
    <dbReference type="NCBI Taxonomy" id="2218524"/>
    <lineage>
        <taxon>Bacteria</taxon>
        <taxon>Bacillati</taxon>
        <taxon>Candidatus Margulisiibacteriota</taxon>
        <taxon>Candidatus Termititenacia</taxon>
        <taxon>Candidatus Termititenacales</taxon>
        <taxon>Candidatus Termititenacaceae</taxon>
        <taxon>Candidatus Termititenax</taxon>
    </lineage>
</organism>
<comment type="caution">
    <text evidence="1">The sequence shown here is derived from an EMBL/GenBank/DDBJ whole genome shotgun (WGS) entry which is preliminary data.</text>
</comment>
<accession>A0A388T8J6</accession>
<proteinExistence type="predicted"/>
<protein>
    <submittedName>
        <fullName evidence="1">Toxin AbiEi</fullName>
    </submittedName>
</protein>
<evidence type="ECO:0000313" key="2">
    <source>
        <dbReference type="Proteomes" id="UP000269352"/>
    </source>
</evidence>